<feature type="region of interest" description="Disordered" evidence="1">
    <location>
        <begin position="117"/>
        <end position="153"/>
    </location>
</feature>
<feature type="compositionally biased region" description="Polar residues" evidence="1">
    <location>
        <begin position="65"/>
        <end position="102"/>
    </location>
</feature>
<proteinExistence type="predicted"/>
<feature type="region of interest" description="Disordered" evidence="1">
    <location>
        <begin position="34"/>
        <end position="104"/>
    </location>
</feature>
<accession>A0AAE1DIS2</accession>
<evidence type="ECO:0000256" key="1">
    <source>
        <dbReference type="SAM" id="MobiDB-lite"/>
    </source>
</evidence>
<sequence>STSPSPNAGEFDSGTDGIITATVNVSIVGSRAVANSSMDPTRQEITSTRPVTQQYRTTSTSTSSAKPPSFTSGIQQSISPGSMASPIPLTQTSSRASPTAGTEATASLTATIAATTSKTAKTSTTTASTTTTTTTTSTSTTSTIATTTTTTTTTAVTTKNPLASSVYSTCSGVDCQMFSDAIKASRNASVSPCDSYHDYACGARVVSPKQPSPMDKMSSLQEMVSSNLYKRAVGYLNQLDPSQGSDNERVSATLYQACMMSNTAEPDDAVFGEVAALLADLDLSPDLTLPLSFDLLLRRAQDKFGVNPFLTIQRVAQFDGESYQYATRASVPSLTFPAGEYSLEMQSSQPASLYIDTLAYVIRRVLETEAASSGGRRRRDTEDHSGGARRRRR</sequence>
<organism evidence="2 3">
    <name type="scientific">Elysia crispata</name>
    <name type="common">lettuce slug</name>
    <dbReference type="NCBI Taxonomy" id="231223"/>
    <lineage>
        <taxon>Eukaryota</taxon>
        <taxon>Metazoa</taxon>
        <taxon>Spiralia</taxon>
        <taxon>Lophotrochozoa</taxon>
        <taxon>Mollusca</taxon>
        <taxon>Gastropoda</taxon>
        <taxon>Heterobranchia</taxon>
        <taxon>Euthyneura</taxon>
        <taxon>Panpulmonata</taxon>
        <taxon>Sacoglossa</taxon>
        <taxon>Placobranchoidea</taxon>
        <taxon>Plakobranchidae</taxon>
        <taxon>Elysia</taxon>
    </lineage>
</organism>
<evidence type="ECO:0008006" key="4">
    <source>
        <dbReference type="Google" id="ProtNLM"/>
    </source>
</evidence>
<evidence type="ECO:0000313" key="2">
    <source>
        <dbReference type="EMBL" id="KAK3771345.1"/>
    </source>
</evidence>
<name>A0AAE1DIS2_9GAST</name>
<dbReference type="Proteomes" id="UP001283361">
    <property type="component" value="Unassembled WGS sequence"/>
</dbReference>
<gene>
    <name evidence="2" type="ORF">RRG08_005844</name>
</gene>
<feature type="non-terminal residue" evidence="2">
    <location>
        <position position="393"/>
    </location>
</feature>
<feature type="region of interest" description="Disordered" evidence="1">
    <location>
        <begin position="372"/>
        <end position="393"/>
    </location>
</feature>
<evidence type="ECO:0000313" key="3">
    <source>
        <dbReference type="Proteomes" id="UP001283361"/>
    </source>
</evidence>
<dbReference type="EMBL" id="JAWDGP010003751">
    <property type="protein sequence ID" value="KAK3771345.1"/>
    <property type="molecule type" value="Genomic_DNA"/>
</dbReference>
<feature type="compositionally biased region" description="Polar residues" evidence="1">
    <location>
        <begin position="34"/>
        <end position="56"/>
    </location>
</feature>
<reference evidence="2" key="1">
    <citation type="journal article" date="2023" name="G3 (Bethesda)">
        <title>A reference genome for the long-term kleptoplast-retaining sea slug Elysia crispata morphotype clarki.</title>
        <authorList>
            <person name="Eastman K.E."/>
            <person name="Pendleton A.L."/>
            <person name="Shaikh M.A."/>
            <person name="Suttiyut T."/>
            <person name="Ogas R."/>
            <person name="Tomko P."/>
            <person name="Gavelis G."/>
            <person name="Widhalm J.R."/>
            <person name="Wisecaver J.H."/>
        </authorList>
    </citation>
    <scope>NUCLEOTIDE SEQUENCE</scope>
    <source>
        <strain evidence="2">ECLA1</strain>
    </source>
</reference>
<feature type="non-terminal residue" evidence="2">
    <location>
        <position position="1"/>
    </location>
</feature>
<protein>
    <recommendedName>
        <fullName evidence="4">Peptidase M13 N-terminal domain-containing protein</fullName>
    </recommendedName>
</protein>
<dbReference type="SUPFAM" id="SSF55486">
    <property type="entry name" value="Metalloproteases ('zincins'), catalytic domain"/>
    <property type="match status" value="1"/>
</dbReference>
<comment type="caution">
    <text evidence="2">The sequence shown here is derived from an EMBL/GenBank/DDBJ whole genome shotgun (WGS) entry which is preliminary data.</text>
</comment>
<dbReference type="AlphaFoldDB" id="A0AAE1DIS2"/>
<keyword evidence="3" id="KW-1185">Reference proteome</keyword>